<organism evidence="2 3">
    <name type="scientific">Cryptosporangium phraense</name>
    <dbReference type="NCBI Taxonomy" id="2593070"/>
    <lineage>
        <taxon>Bacteria</taxon>
        <taxon>Bacillati</taxon>
        <taxon>Actinomycetota</taxon>
        <taxon>Actinomycetes</taxon>
        <taxon>Cryptosporangiales</taxon>
        <taxon>Cryptosporangiaceae</taxon>
        <taxon>Cryptosporangium</taxon>
    </lineage>
</organism>
<dbReference type="Pfam" id="PF04240">
    <property type="entry name" value="Caroten_synth"/>
    <property type="match status" value="1"/>
</dbReference>
<feature type="transmembrane region" description="Helical" evidence="1">
    <location>
        <begin position="100"/>
        <end position="117"/>
    </location>
</feature>
<feature type="transmembrane region" description="Helical" evidence="1">
    <location>
        <begin position="57"/>
        <end position="80"/>
    </location>
</feature>
<sequence>MIVKRVPAGLVGLTILAQIVYPLVGGDARNGVTVATVVLGFAASVAHAGLTRGWRTAAVLVLVTSGGGLLVEAVGTATGFPFGEYAYAGTLGPKAFGVPWVIPLAWTMMAWPAWLVAGRLAGGWARVLVAGWALASWDVFLDPQMVDAGHWSWASGGAGLPGVPGIPVTNYLGWLLVAVVMAAALRLFRLDADARPRADAPMLTFYLWTYASSVLAQAAFFGLPASAAWGALAMGAVAVPLAVTLYRSGRFARPAPLAGAR</sequence>
<keyword evidence="1" id="KW-0812">Transmembrane</keyword>
<feature type="transmembrane region" description="Helical" evidence="1">
    <location>
        <begin position="227"/>
        <end position="246"/>
    </location>
</feature>
<dbReference type="InterPro" id="IPR007354">
    <property type="entry name" value="CruF-like"/>
</dbReference>
<evidence type="ECO:0000256" key="1">
    <source>
        <dbReference type="SAM" id="Phobius"/>
    </source>
</evidence>
<dbReference type="RefSeq" id="WP_142708068.1">
    <property type="nucleotide sequence ID" value="NZ_VIRS01000025.1"/>
</dbReference>
<dbReference type="Proteomes" id="UP000317982">
    <property type="component" value="Unassembled WGS sequence"/>
</dbReference>
<feature type="transmembrane region" description="Helical" evidence="1">
    <location>
        <begin position="124"/>
        <end position="141"/>
    </location>
</feature>
<name>A0A545AJS1_9ACTN</name>
<keyword evidence="1" id="KW-1133">Transmembrane helix</keyword>
<dbReference type="InParanoid" id="A0A545AJS1"/>
<dbReference type="AlphaFoldDB" id="A0A545AJS1"/>
<dbReference type="OrthoDB" id="9811293at2"/>
<gene>
    <name evidence="2" type="ORF">FL583_29220</name>
</gene>
<feature type="transmembrane region" description="Helical" evidence="1">
    <location>
        <begin position="32"/>
        <end position="50"/>
    </location>
</feature>
<feature type="transmembrane region" description="Helical" evidence="1">
    <location>
        <begin position="200"/>
        <end position="221"/>
    </location>
</feature>
<dbReference type="PANTHER" id="PTHR39419:SF1">
    <property type="entry name" value="SLL0814 PROTEIN"/>
    <property type="match status" value="1"/>
</dbReference>
<evidence type="ECO:0000313" key="3">
    <source>
        <dbReference type="Proteomes" id="UP000317982"/>
    </source>
</evidence>
<accession>A0A545AJS1</accession>
<feature type="transmembrane region" description="Helical" evidence="1">
    <location>
        <begin position="171"/>
        <end position="188"/>
    </location>
</feature>
<keyword evidence="3" id="KW-1185">Reference proteome</keyword>
<evidence type="ECO:0000313" key="2">
    <source>
        <dbReference type="EMBL" id="TQS41564.1"/>
    </source>
</evidence>
<keyword evidence="1" id="KW-0472">Membrane</keyword>
<reference evidence="2 3" key="1">
    <citation type="submission" date="2019-07" db="EMBL/GenBank/DDBJ databases">
        <title>Cryptosporangium phraense sp. nov., isolated from plant litter.</title>
        <authorList>
            <person name="Suriyachadkun C."/>
        </authorList>
    </citation>
    <scope>NUCLEOTIDE SEQUENCE [LARGE SCALE GENOMIC DNA]</scope>
    <source>
        <strain evidence="2 3">A-T 5661</strain>
    </source>
</reference>
<proteinExistence type="predicted"/>
<dbReference type="EMBL" id="VIRS01000025">
    <property type="protein sequence ID" value="TQS41564.1"/>
    <property type="molecule type" value="Genomic_DNA"/>
</dbReference>
<comment type="caution">
    <text evidence="2">The sequence shown here is derived from an EMBL/GenBank/DDBJ whole genome shotgun (WGS) entry which is preliminary data.</text>
</comment>
<protein>
    <submittedName>
        <fullName evidence="2">Carotenoid biosynthesis protein</fullName>
    </submittedName>
</protein>
<dbReference type="PANTHER" id="PTHR39419">
    <property type="entry name" value="SLL0814 PROTEIN"/>
    <property type="match status" value="1"/>
</dbReference>